<dbReference type="SUPFAM" id="SSF54631">
    <property type="entry name" value="CBS-domain pair"/>
    <property type="match status" value="1"/>
</dbReference>
<dbReference type="RefSeq" id="WP_344746526.1">
    <property type="nucleotide sequence ID" value="NZ_BAAAWW010000097.1"/>
</dbReference>
<dbReference type="PROSITE" id="PS51371">
    <property type="entry name" value="CBS"/>
    <property type="match status" value="2"/>
</dbReference>
<sequence length="220" mass="23875">MKVKEVMGAVAIAVRPEATFTEMVDAMRRFKVGALTVIDADGHPIGMVADDDLLLKETDSGTHTGSVFDSRKRRQEHLKAAGGTARQVMTTPAITITKDATVRDAARLMHRHRIKQLPVIDAATGHITGTVHQSDLLKVFVRPPEEIEREVTEACERLAVNPEAMAVRVEAGVVTLSGRIAFRSQIAPLVTAVREIDGVLDVENALTCRADDLAPVPPFL</sequence>
<dbReference type="Gene3D" id="3.10.580.10">
    <property type="entry name" value="CBS-domain"/>
    <property type="match status" value="1"/>
</dbReference>
<proteinExistence type="predicted"/>
<organism evidence="4 5">
    <name type="scientific">Streptosporangium vulgare</name>
    <dbReference type="NCBI Taxonomy" id="46190"/>
    <lineage>
        <taxon>Bacteria</taxon>
        <taxon>Bacillati</taxon>
        <taxon>Actinomycetota</taxon>
        <taxon>Actinomycetes</taxon>
        <taxon>Streptosporangiales</taxon>
        <taxon>Streptosporangiaceae</taxon>
        <taxon>Streptosporangium</taxon>
    </lineage>
</organism>
<feature type="domain" description="CBS" evidence="3">
    <location>
        <begin position="7"/>
        <end position="67"/>
    </location>
</feature>
<dbReference type="Pfam" id="PF04972">
    <property type="entry name" value="BON"/>
    <property type="match status" value="1"/>
</dbReference>
<accession>A0ABV5TQ33</accession>
<protein>
    <submittedName>
        <fullName evidence="4">CBS domain-containing protein</fullName>
    </submittedName>
</protein>
<dbReference type="InterPro" id="IPR000644">
    <property type="entry name" value="CBS_dom"/>
</dbReference>
<feature type="domain" description="CBS" evidence="3">
    <location>
        <begin position="89"/>
        <end position="146"/>
    </location>
</feature>
<evidence type="ECO:0000313" key="5">
    <source>
        <dbReference type="Proteomes" id="UP001589610"/>
    </source>
</evidence>
<dbReference type="PANTHER" id="PTHR43080:SF29">
    <property type="entry name" value="OS02G0818000 PROTEIN"/>
    <property type="match status" value="1"/>
</dbReference>
<dbReference type="Gene3D" id="3.30.1340.30">
    <property type="match status" value="1"/>
</dbReference>
<evidence type="ECO:0000313" key="4">
    <source>
        <dbReference type="EMBL" id="MFB9681122.1"/>
    </source>
</evidence>
<dbReference type="SMART" id="SM00116">
    <property type="entry name" value="CBS"/>
    <property type="match status" value="2"/>
</dbReference>
<dbReference type="InterPro" id="IPR017080">
    <property type="entry name" value="UCP036990_CBS_BON"/>
</dbReference>
<dbReference type="InterPro" id="IPR046342">
    <property type="entry name" value="CBS_dom_sf"/>
</dbReference>
<evidence type="ECO:0000259" key="3">
    <source>
        <dbReference type="PROSITE" id="PS51371"/>
    </source>
</evidence>
<dbReference type="Pfam" id="PF00571">
    <property type="entry name" value="CBS"/>
    <property type="match status" value="2"/>
</dbReference>
<dbReference type="InterPro" id="IPR007055">
    <property type="entry name" value="BON_dom"/>
</dbReference>
<comment type="caution">
    <text evidence="4">The sequence shown here is derived from an EMBL/GenBank/DDBJ whole genome shotgun (WGS) entry which is preliminary data.</text>
</comment>
<gene>
    <name evidence="4" type="ORF">ACFFRH_37075</name>
</gene>
<dbReference type="EMBL" id="JBHMBS010000030">
    <property type="protein sequence ID" value="MFB9681122.1"/>
    <property type="molecule type" value="Genomic_DNA"/>
</dbReference>
<evidence type="ECO:0000256" key="2">
    <source>
        <dbReference type="PROSITE-ProRule" id="PRU00703"/>
    </source>
</evidence>
<keyword evidence="5" id="KW-1185">Reference proteome</keyword>
<dbReference type="PIRSF" id="PIRSF036990">
    <property type="entry name" value="UCP036990_CBS_BON"/>
    <property type="match status" value="1"/>
</dbReference>
<dbReference type="PANTHER" id="PTHR43080">
    <property type="entry name" value="CBS DOMAIN-CONTAINING PROTEIN CBSX3, MITOCHONDRIAL"/>
    <property type="match status" value="1"/>
</dbReference>
<name>A0ABV5TQ33_9ACTN</name>
<keyword evidence="1 2" id="KW-0129">CBS domain</keyword>
<reference evidence="4 5" key="1">
    <citation type="submission" date="2024-09" db="EMBL/GenBank/DDBJ databases">
        <authorList>
            <person name="Sun Q."/>
            <person name="Mori K."/>
        </authorList>
    </citation>
    <scope>NUCLEOTIDE SEQUENCE [LARGE SCALE GENOMIC DNA]</scope>
    <source>
        <strain evidence="4 5">JCM 3028</strain>
    </source>
</reference>
<dbReference type="Proteomes" id="UP001589610">
    <property type="component" value="Unassembled WGS sequence"/>
</dbReference>
<dbReference type="InterPro" id="IPR051257">
    <property type="entry name" value="Diverse_CBS-Domain"/>
</dbReference>
<evidence type="ECO:0000256" key="1">
    <source>
        <dbReference type="ARBA" id="ARBA00023122"/>
    </source>
</evidence>